<evidence type="ECO:0000313" key="2">
    <source>
        <dbReference type="Proteomes" id="UP000228380"/>
    </source>
</evidence>
<dbReference type="Proteomes" id="UP000228380">
    <property type="component" value="Unplaced"/>
</dbReference>
<reference evidence="3" key="1">
    <citation type="submission" date="2025-08" db="UniProtKB">
        <authorList>
            <consortium name="RefSeq"/>
        </authorList>
    </citation>
    <scope>IDENTIFICATION</scope>
    <source>
        <tissue evidence="3">Young leaves</tissue>
    </source>
</reference>
<gene>
    <name evidence="3" type="primary">LOC103712633</name>
</gene>
<accession>A0A8B7CEB2</accession>
<dbReference type="AlphaFoldDB" id="A0A8B7CEB2"/>
<feature type="compositionally biased region" description="Acidic residues" evidence="1">
    <location>
        <begin position="144"/>
        <end position="153"/>
    </location>
</feature>
<feature type="compositionally biased region" description="Basic and acidic residues" evidence="1">
    <location>
        <begin position="125"/>
        <end position="143"/>
    </location>
</feature>
<sequence>MAKKKATLTSRAWNLLRMALLWARKGGSLKRRLMADLHFIASHLKRLGAGDHPYGELHHGERELSFDETPKFRFKIHRPRFPCIQPPTKFDDNDDDDSSVFYKTGNPKSCSYFQNEMEEEDVTDHDEGGHDYDDDRSKRGAVHEDDEEEEEEIDSKAEDFIAKFYEQMKLQRQVSLLQYNEMLDRGMS</sequence>
<dbReference type="RefSeq" id="XP_008797427.2">
    <property type="nucleotide sequence ID" value="XM_008799205.3"/>
</dbReference>
<keyword evidence="2" id="KW-1185">Reference proteome</keyword>
<dbReference type="PANTHER" id="PTHR33265">
    <property type="entry name" value="AVR9/CF-9 RAPIDLY ELICITED PROTEIN-RELATED"/>
    <property type="match status" value="1"/>
</dbReference>
<feature type="region of interest" description="Disordered" evidence="1">
    <location>
        <begin position="118"/>
        <end position="156"/>
    </location>
</feature>
<dbReference type="KEGG" id="pda:103712633"/>
<dbReference type="GeneID" id="103712633"/>
<protein>
    <submittedName>
        <fullName evidence="3">Uncharacterized protein LOC103712633</fullName>
    </submittedName>
</protein>
<evidence type="ECO:0000256" key="1">
    <source>
        <dbReference type="SAM" id="MobiDB-lite"/>
    </source>
</evidence>
<name>A0A8B7CEB2_PHODC</name>
<organism evidence="2 3">
    <name type="scientific">Phoenix dactylifera</name>
    <name type="common">Date palm</name>
    <dbReference type="NCBI Taxonomy" id="42345"/>
    <lineage>
        <taxon>Eukaryota</taxon>
        <taxon>Viridiplantae</taxon>
        <taxon>Streptophyta</taxon>
        <taxon>Embryophyta</taxon>
        <taxon>Tracheophyta</taxon>
        <taxon>Spermatophyta</taxon>
        <taxon>Magnoliopsida</taxon>
        <taxon>Liliopsida</taxon>
        <taxon>Arecaceae</taxon>
        <taxon>Coryphoideae</taxon>
        <taxon>Phoeniceae</taxon>
        <taxon>Phoenix</taxon>
    </lineage>
</organism>
<dbReference type="Pfam" id="PF05553">
    <property type="entry name" value="DUF761"/>
    <property type="match status" value="1"/>
</dbReference>
<proteinExistence type="predicted"/>
<dbReference type="InterPro" id="IPR008480">
    <property type="entry name" value="DUF761_pln"/>
</dbReference>
<evidence type="ECO:0000313" key="3">
    <source>
        <dbReference type="RefSeq" id="XP_008797427.2"/>
    </source>
</evidence>
<dbReference type="OrthoDB" id="1929803at2759"/>
<dbReference type="PANTHER" id="PTHR33265:SF5">
    <property type="entry name" value="COTTON FIBER PROTEIN"/>
    <property type="match status" value="1"/>
</dbReference>